<dbReference type="Proteomes" id="UP000274556">
    <property type="component" value="Unassembled WGS sequence"/>
</dbReference>
<evidence type="ECO:0000313" key="1">
    <source>
        <dbReference type="EMBL" id="RKT45274.1"/>
    </source>
</evidence>
<reference evidence="1 2" key="1">
    <citation type="submission" date="2018-10" db="EMBL/GenBank/DDBJ databases">
        <title>Genomic Encyclopedia of Archaeal and Bacterial Type Strains, Phase II (KMG-II): from individual species to whole genera.</title>
        <authorList>
            <person name="Goeker M."/>
        </authorList>
    </citation>
    <scope>NUCLEOTIDE SEQUENCE [LARGE SCALE GENOMIC DNA]</scope>
    <source>
        <strain evidence="1 2">DSM 235</strain>
    </source>
</reference>
<dbReference type="RefSeq" id="WP_120797577.1">
    <property type="nucleotide sequence ID" value="NZ_RBXL01000001.1"/>
</dbReference>
<evidence type="ECO:0000313" key="2">
    <source>
        <dbReference type="Proteomes" id="UP000274556"/>
    </source>
</evidence>
<name>A0A495V7L0_9GAMM</name>
<comment type="caution">
    <text evidence="1">The sequence shown here is derived from an EMBL/GenBank/DDBJ whole genome shotgun (WGS) entry which is preliminary data.</text>
</comment>
<proteinExistence type="predicted"/>
<dbReference type="EMBL" id="RBXL01000001">
    <property type="protein sequence ID" value="RKT45274.1"/>
    <property type="molecule type" value="Genomic_DNA"/>
</dbReference>
<dbReference type="OrthoDB" id="9828373at2"/>
<keyword evidence="2" id="KW-1185">Reference proteome</keyword>
<gene>
    <name evidence="1" type="ORF">BDD21_2710</name>
</gene>
<protein>
    <submittedName>
        <fullName evidence="1">Uncharacterized protein</fullName>
    </submittedName>
</protein>
<sequence>MSTRQSRGLSVVALLVSLGLSLNIGAAEIIGNLSTDQAATVTGQGLEVQVRPGQDYVVFSGDNIRSSAGEGSSVLTIPETGIIKLSADSAAAVERSDGRYLLTVARGEVGFDLVPGAKVFLVNGEELIDLGQGTGKGAVTASANGEGGYLVLVDASGGVRIVYLQTSALVYEGQPKLELIEAQVGGTGGVVGGVGGFGGAGFLAGLGGAGSAALPAALASIFAALAVIDTNTTAFRRTSDDVGPASPVTPPIN</sequence>
<accession>A0A495V7L0</accession>
<organism evidence="1 2">
    <name type="scientific">Thiocapsa rosea</name>
    <dbReference type="NCBI Taxonomy" id="69360"/>
    <lineage>
        <taxon>Bacteria</taxon>
        <taxon>Pseudomonadati</taxon>
        <taxon>Pseudomonadota</taxon>
        <taxon>Gammaproteobacteria</taxon>
        <taxon>Chromatiales</taxon>
        <taxon>Chromatiaceae</taxon>
        <taxon>Thiocapsa</taxon>
    </lineage>
</organism>
<dbReference type="AlphaFoldDB" id="A0A495V7L0"/>